<proteinExistence type="predicted"/>
<dbReference type="RefSeq" id="XP_957367.1">
    <property type="nucleotide sequence ID" value="XM_952274.1"/>
</dbReference>
<dbReference type="OrthoDB" id="10328881at2759"/>
<dbReference type="Proteomes" id="UP000001805">
    <property type="component" value="Chromosome 3, Linkage Group III"/>
</dbReference>
<dbReference type="AlphaFoldDB" id="Q7RYU4"/>
<dbReference type="KEGG" id="ncr:NCU06476"/>
<protein>
    <submittedName>
        <fullName evidence="1">Uncharacterized protein</fullName>
    </submittedName>
</protein>
<sequence length="194" mass="22682">MPCPVFDVIACIQSSRLLTHYTHHVSLQWQPCLCSRDSEGRRTNNYQHWDWLLKLEQLKTLELVLFEGWIRVMACIRSDSPRSNPGGNAQAIFCSICLSKLMTLRNLEKVVFKVDFDIYTPTAAEIQRLERSRWFARIKKQVSDMILKAPTQVKWTLADQTLVCRYIQEEAQPRYLIEQHLGAVDTEWPRSSKI</sequence>
<dbReference type="GeneID" id="3873466"/>
<accession>Q7RYU4</accession>
<evidence type="ECO:0000313" key="1">
    <source>
        <dbReference type="EMBL" id="EAA28131.1"/>
    </source>
</evidence>
<dbReference type="VEuPathDB" id="FungiDB:NCU06476"/>
<name>Q7RYU4_NEUCR</name>
<evidence type="ECO:0000313" key="2">
    <source>
        <dbReference type="Proteomes" id="UP000001805"/>
    </source>
</evidence>
<gene>
    <name evidence="1" type="ORF">NCU06476</name>
</gene>
<dbReference type="PaxDb" id="5141-EFNCRP00000006227"/>
<reference evidence="1 2" key="1">
    <citation type="journal article" date="2003" name="Nature">
        <title>The genome sequence of the filamentous fungus Neurospora crassa.</title>
        <authorList>
            <person name="Galagan J.E."/>
            <person name="Calvo S.E."/>
            <person name="Borkovich K.A."/>
            <person name="Selker E.U."/>
            <person name="Read N.D."/>
            <person name="Jaffe D."/>
            <person name="FitzHugh W."/>
            <person name="Ma L.J."/>
            <person name="Smirnov S."/>
            <person name="Purcell S."/>
            <person name="Rehman B."/>
            <person name="Elkins T."/>
            <person name="Engels R."/>
            <person name="Wang S."/>
            <person name="Nielsen C.B."/>
            <person name="Butler J."/>
            <person name="Endrizzi M."/>
            <person name="Qui D."/>
            <person name="Ianakiev P."/>
            <person name="Bell-Pedersen D."/>
            <person name="Nelson M.A."/>
            <person name="Werner-Washburne M."/>
            <person name="Selitrennikoff C.P."/>
            <person name="Kinsey J.A."/>
            <person name="Braun E.L."/>
            <person name="Zelter A."/>
            <person name="Schulte U."/>
            <person name="Kothe G.O."/>
            <person name="Jedd G."/>
            <person name="Mewes W."/>
            <person name="Staben C."/>
            <person name="Marcotte E."/>
            <person name="Greenberg D."/>
            <person name="Roy A."/>
            <person name="Foley K."/>
            <person name="Naylor J."/>
            <person name="Stange-Thomann N."/>
            <person name="Barrett R."/>
            <person name="Gnerre S."/>
            <person name="Kamal M."/>
            <person name="Kamvysselis M."/>
            <person name="Mauceli E."/>
            <person name="Bielke C."/>
            <person name="Rudd S."/>
            <person name="Frishman D."/>
            <person name="Krystofova S."/>
            <person name="Rasmussen C."/>
            <person name="Metzenberg R.L."/>
            <person name="Perkins D.D."/>
            <person name="Kroken S."/>
            <person name="Cogoni C."/>
            <person name="Macino G."/>
            <person name="Catcheside D."/>
            <person name="Li W."/>
            <person name="Pratt R.J."/>
            <person name="Osmani S.A."/>
            <person name="DeSouza C.P."/>
            <person name="Glass L."/>
            <person name="Orbach M.J."/>
            <person name="Berglund J.A."/>
            <person name="Voelker R."/>
            <person name="Yarden O."/>
            <person name="Plamann M."/>
            <person name="Seiler S."/>
            <person name="Dunlap J."/>
            <person name="Radford A."/>
            <person name="Aramayo R."/>
            <person name="Natvig D.O."/>
            <person name="Alex L.A."/>
            <person name="Mannhaupt G."/>
            <person name="Ebbole D.J."/>
            <person name="Freitag M."/>
            <person name="Paulsen I."/>
            <person name="Sachs M.S."/>
            <person name="Lander E.S."/>
            <person name="Nusbaum C."/>
            <person name="Birren B."/>
        </authorList>
    </citation>
    <scope>NUCLEOTIDE SEQUENCE [LARGE SCALE GENOMIC DNA]</scope>
    <source>
        <strain evidence="2">ATCC 24698 / 74-OR23-1A / CBS 708.71 / DSM 1257 / FGSC 987</strain>
    </source>
</reference>
<dbReference type="HOGENOM" id="CLU_1402807_0_0_1"/>
<dbReference type="OMA" id="MACIRSD"/>
<organism evidence="1 2">
    <name type="scientific">Neurospora crassa (strain ATCC 24698 / 74-OR23-1A / CBS 708.71 / DSM 1257 / FGSC 987)</name>
    <dbReference type="NCBI Taxonomy" id="367110"/>
    <lineage>
        <taxon>Eukaryota</taxon>
        <taxon>Fungi</taxon>
        <taxon>Dikarya</taxon>
        <taxon>Ascomycota</taxon>
        <taxon>Pezizomycotina</taxon>
        <taxon>Sordariomycetes</taxon>
        <taxon>Sordariomycetidae</taxon>
        <taxon>Sordariales</taxon>
        <taxon>Sordariaceae</taxon>
        <taxon>Neurospora</taxon>
    </lineage>
</organism>
<dbReference type="InParanoid" id="Q7RYU4"/>
<keyword evidence="2" id="KW-1185">Reference proteome</keyword>
<dbReference type="EMBL" id="CM002238">
    <property type="protein sequence ID" value="EAA28131.1"/>
    <property type="molecule type" value="Genomic_DNA"/>
</dbReference>